<dbReference type="GO" id="GO:0016989">
    <property type="term" value="F:sigma factor antagonist activity"/>
    <property type="evidence" value="ECO:0007669"/>
    <property type="project" value="TreeGrafter"/>
</dbReference>
<dbReference type="Gene3D" id="2.60.120.1440">
    <property type="match status" value="1"/>
</dbReference>
<keyword evidence="4" id="KW-1185">Reference proteome</keyword>
<dbReference type="RefSeq" id="WP_157298722.1">
    <property type="nucleotide sequence ID" value="NZ_BAAAZB010000005.1"/>
</dbReference>
<evidence type="ECO:0000259" key="2">
    <source>
        <dbReference type="Pfam" id="PF16344"/>
    </source>
</evidence>
<dbReference type="PANTHER" id="PTHR30273">
    <property type="entry name" value="PERIPLASMIC SIGNAL SENSOR AND SIGMA FACTOR ACTIVATOR FECR-RELATED"/>
    <property type="match status" value="1"/>
</dbReference>
<evidence type="ECO:0000259" key="1">
    <source>
        <dbReference type="Pfam" id="PF04773"/>
    </source>
</evidence>
<dbReference type="PANTHER" id="PTHR30273:SF2">
    <property type="entry name" value="PROTEIN FECR"/>
    <property type="match status" value="1"/>
</dbReference>
<reference evidence="3 4" key="1">
    <citation type="submission" date="2019-12" db="EMBL/GenBank/DDBJ databases">
        <title>The draft genomic sequence of strain Chitinophaga oryziterrae JCM 16595.</title>
        <authorList>
            <person name="Zhang X."/>
        </authorList>
    </citation>
    <scope>NUCLEOTIDE SEQUENCE [LARGE SCALE GENOMIC DNA]</scope>
    <source>
        <strain evidence="3 4">JCM 16595</strain>
    </source>
</reference>
<organism evidence="3 4">
    <name type="scientific">Chitinophaga oryziterrae</name>
    <dbReference type="NCBI Taxonomy" id="1031224"/>
    <lineage>
        <taxon>Bacteria</taxon>
        <taxon>Pseudomonadati</taxon>
        <taxon>Bacteroidota</taxon>
        <taxon>Chitinophagia</taxon>
        <taxon>Chitinophagales</taxon>
        <taxon>Chitinophagaceae</taxon>
        <taxon>Chitinophaga</taxon>
    </lineage>
</organism>
<dbReference type="InterPro" id="IPR006860">
    <property type="entry name" value="FecR"/>
</dbReference>
<dbReference type="InterPro" id="IPR032508">
    <property type="entry name" value="FecR_C"/>
</dbReference>
<sequence>MDKEKFYNLLAREIANELTSAEAEKLQQLLQEYPDAFYIREVFTRQWKEAAQKELPHNMLEKHQKRLQAASFTVEDEAVPARQVFRLWPRITAVAASIVLIVFAGWKIQHRVPAKPLPLAQKVTLKGTRSQMLLPDGSRVWLNSGSRLEYPKTFAAGQPRIVQLEGEAFFQVATDANRPFRVQTKSFTILVLGTSFNVRAYPGESSAVTSLVEGSVEVQLDKAGKQKVALHPNEKLTVPANLFDIEDEPVSKTDTRKLPATVYKQQLTHVRDSIVSETAWVKNKLAFKHLQLEKVTALLEQWYGAEIGFHNQQKRSLYFTGVFETDRLDDVLAALASTSSFTYIKDASGKIWIE</sequence>
<protein>
    <submittedName>
        <fullName evidence="3">DUF4974 domain-containing protein</fullName>
    </submittedName>
</protein>
<dbReference type="Gene3D" id="3.55.50.30">
    <property type="match status" value="1"/>
</dbReference>
<dbReference type="InterPro" id="IPR012373">
    <property type="entry name" value="Ferrdict_sens_TM"/>
</dbReference>
<evidence type="ECO:0000313" key="3">
    <source>
        <dbReference type="EMBL" id="MVT40091.1"/>
    </source>
</evidence>
<evidence type="ECO:0000313" key="4">
    <source>
        <dbReference type="Proteomes" id="UP000468388"/>
    </source>
</evidence>
<proteinExistence type="predicted"/>
<dbReference type="Pfam" id="PF04773">
    <property type="entry name" value="FecR"/>
    <property type="match status" value="1"/>
</dbReference>
<dbReference type="EMBL" id="WRXO01000001">
    <property type="protein sequence ID" value="MVT40091.1"/>
    <property type="molecule type" value="Genomic_DNA"/>
</dbReference>
<dbReference type="PIRSF" id="PIRSF018266">
    <property type="entry name" value="FecR"/>
    <property type="match status" value="1"/>
</dbReference>
<dbReference type="Pfam" id="PF16344">
    <property type="entry name" value="FecR_C"/>
    <property type="match status" value="1"/>
</dbReference>
<gene>
    <name evidence="3" type="ORF">GO495_05815</name>
</gene>
<feature type="domain" description="Protein FecR C-terminal" evidence="2">
    <location>
        <begin position="284"/>
        <end position="346"/>
    </location>
</feature>
<comment type="caution">
    <text evidence="3">The sequence shown here is derived from an EMBL/GenBank/DDBJ whole genome shotgun (WGS) entry which is preliminary data.</text>
</comment>
<name>A0A6N8J649_9BACT</name>
<feature type="domain" description="FecR protein" evidence="1">
    <location>
        <begin position="124"/>
        <end position="217"/>
    </location>
</feature>
<dbReference type="OrthoDB" id="1523735at2"/>
<dbReference type="AlphaFoldDB" id="A0A6N8J649"/>
<accession>A0A6N8J649</accession>
<dbReference type="Proteomes" id="UP000468388">
    <property type="component" value="Unassembled WGS sequence"/>
</dbReference>